<reference evidence="2 3" key="1">
    <citation type="journal article" date="2011" name="J. Bacteriol.">
        <title>Whole-genome shotgun sequencing of the sulfur-oxidizing chemoautotroph Tetrathiobacter kashmirensis.</title>
        <authorList>
            <person name="Ghosh W."/>
            <person name="George A."/>
            <person name="Agarwal A."/>
            <person name="Raj P."/>
            <person name="Alam M."/>
            <person name="Pyne P."/>
            <person name="Das Gupta S.K."/>
        </authorList>
    </citation>
    <scope>NUCLEOTIDE SEQUENCE [LARGE SCALE GENOMIC DNA]</scope>
    <source>
        <strain evidence="2 3">WT001</strain>
    </source>
</reference>
<accession>I3UDA3</accession>
<dbReference type="AlphaFoldDB" id="I3UDA3"/>
<evidence type="ECO:0000256" key="1">
    <source>
        <dbReference type="SAM" id="SignalP"/>
    </source>
</evidence>
<dbReference type="OrthoDB" id="8682431at2"/>
<dbReference type="STRING" id="1036672.TKWG_14715"/>
<name>I3UDA3_ADVKW</name>
<evidence type="ECO:0000313" key="3">
    <source>
        <dbReference type="Proteomes" id="UP000005267"/>
    </source>
</evidence>
<feature type="signal peptide" evidence="1">
    <location>
        <begin position="1"/>
        <end position="23"/>
    </location>
</feature>
<protein>
    <recommendedName>
        <fullName evidence="4">Secreted protein</fullName>
    </recommendedName>
</protein>
<keyword evidence="3" id="KW-1185">Reference proteome</keyword>
<evidence type="ECO:0008006" key="4">
    <source>
        <dbReference type="Google" id="ProtNLM"/>
    </source>
</evidence>
<dbReference type="RefSeq" id="WP_014751082.1">
    <property type="nucleotide sequence ID" value="NC_017964.1"/>
</dbReference>
<proteinExistence type="predicted"/>
<organism evidence="2 3">
    <name type="scientific">Advenella kashmirensis (strain DSM 17095 / LMG 22695 / WT001)</name>
    <name type="common">Tetrathiobacter kashmirensis</name>
    <dbReference type="NCBI Taxonomy" id="1036672"/>
    <lineage>
        <taxon>Bacteria</taxon>
        <taxon>Pseudomonadati</taxon>
        <taxon>Pseudomonadota</taxon>
        <taxon>Betaproteobacteria</taxon>
        <taxon>Burkholderiales</taxon>
        <taxon>Alcaligenaceae</taxon>
    </lineage>
</organism>
<dbReference type="Proteomes" id="UP000005267">
    <property type="component" value="Chromosome"/>
</dbReference>
<feature type="chain" id="PRO_5003680640" description="Secreted protein" evidence="1">
    <location>
        <begin position="24"/>
        <end position="236"/>
    </location>
</feature>
<dbReference type="HOGENOM" id="CLU_1163927_0_0_4"/>
<sequence length="236" mass="25767">MQVLFAKIVFVCASLLWCSDVAAANAVENTAAALLRNVCRQLKLCANAQPVSFQLFGMPAAFTVIHQQASPEQFMRRLHGRSSPFSRFTRVGNQVFYSGLHGQMTLQLVVDGLNAKSTHALLSAMQVPAGTGPATDSIRLLGRRLLRLLPEGARLLMDICYANRERTCHQVYAYARLSTEQLASALKATLIAANWTAQSTAAGLATWVRDGRTLQYFLASVNGHTALYLTAPAVLW</sequence>
<dbReference type="EMBL" id="CP003555">
    <property type="protein sequence ID" value="AFK62991.1"/>
    <property type="molecule type" value="Genomic_DNA"/>
</dbReference>
<evidence type="ECO:0000313" key="2">
    <source>
        <dbReference type="EMBL" id="AFK62991.1"/>
    </source>
</evidence>
<dbReference type="KEGG" id="aka:TKWG_14715"/>
<keyword evidence="1" id="KW-0732">Signal</keyword>
<gene>
    <name evidence="2" type="ordered locus">TKWG_14715</name>
</gene>
<reference evidence="3" key="2">
    <citation type="journal article" date="2013" name="PLoS ONE">
        <title>Genome implosion elicits host-confinement in Alcaligenaceae: evidence from the comparative genomics of Tetrathiobacter kashmirensis, a pathogen in the making.</title>
        <authorList>
            <person name="Ghosh W."/>
            <person name="Alam M."/>
            <person name="Roy C."/>
            <person name="Pyne P."/>
            <person name="George A."/>
            <person name="Chakraborty R."/>
            <person name="Majumder S."/>
            <person name="Agarwal A."/>
            <person name="Chakraborty S."/>
            <person name="Majumdar S."/>
            <person name="Gupta S.K."/>
        </authorList>
    </citation>
    <scope>NUCLEOTIDE SEQUENCE [LARGE SCALE GENOMIC DNA]</scope>
    <source>
        <strain evidence="3">WT001</strain>
    </source>
</reference>